<dbReference type="EMBL" id="JBHUIX010000020">
    <property type="protein sequence ID" value="MFD2175812.1"/>
    <property type="molecule type" value="Genomic_DNA"/>
</dbReference>
<proteinExistence type="predicted"/>
<dbReference type="RefSeq" id="WP_377393348.1">
    <property type="nucleotide sequence ID" value="NZ_JBHUIX010000020.1"/>
</dbReference>
<sequence>MAPYARAGAVFNAAGAGRNVVGNQLVTLCGNANSFTVNTSSYVLWGNSGPNNAFLNTAPGDLLYLMHVEDLTVSGVTEAQFHARHYEAWGEAFAEGGRLFGDT</sequence>
<protein>
    <submittedName>
        <fullName evidence="1">Uncharacterized protein</fullName>
    </submittedName>
</protein>
<accession>A0ABW5ABT9</accession>
<keyword evidence="2" id="KW-1185">Reference proteome</keyword>
<evidence type="ECO:0000313" key="1">
    <source>
        <dbReference type="EMBL" id="MFD2175812.1"/>
    </source>
</evidence>
<gene>
    <name evidence="1" type="ORF">ACFSM0_17090</name>
</gene>
<organism evidence="1 2">
    <name type="scientific">Rhodobacter lacus</name>
    <dbReference type="NCBI Taxonomy" id="1641972"/>
    <lineage>
        <taxon>Bacteria</taxon>
        <taxon>Pseudomonadati</taxon>
        <taxon>Pseudomonadota</taxon>
        <taxon>Alphaproteobacteria</taxon>
        <taxon>Rhodobacterales</taxon>
        <taxon>Rhodobacter group</taxon>
        <taxon>Rhodobacter</taxon>
    </lineage>
</organism>
<dbReference type="Proteomes" id="UP001597413">
    <property type="component" value="Unassembled WGS sequence"/>
</dbReference>
<name>A0ABW5ABT9_9RHOB</name>
<evidence type="ECO:0000313" key="2">
    <source>
        <dbReference type="Proteomes" id="UP001597413"/>
    </source>
</evidence>
<comment type="caution">
    <text evidence="1">The sequence shown here is derived from an EMBL/GenBank/DDBJ whole genome shotgun (WGS) entry which is preliminary data.</text>
</comment>
<reference evidence="2" key="1">
    <citation type="journal article" date="2019" name="Int. J. Syst. Evol. Microbiol.">
        <title>The Global Catalogue of Microorganisms (GCM) 10K type strain sequencing project: providing services to taxonomists for standard genome sequencing and annotation.</title>
        <authorList>
            <consortium name="The Broad Institute Genomics Platform"/>
            <consortium name="The Broad Institute Genome Sequencing Center for Infectious Disease"/>
            <person name="Wu L."/>
            <person name="Ma J."/>
        </authorList>
    </citation>
    <scope>NUCLEOTIDE SEQUENCE [LARGE SCALE GENOMIC DNA]</scope>
    <source>
        <strain evidence="2">CCUG 55131</strain>
    </source>
</reference>